<feature type="compositionally biased region" description="Basic residues" evidence="1">
    <location>
        <begin position="120"/>
        <end position="140"/>
    </location>
</feature>
<evidence type="ECO:0000256" key="1">
    <source>
        <dbReference type="SAM" id="MobiDB-lite"/>
    </source>
</evidence>
<feature type="compositionally biased region" description="Basic residues" evidence="1">
    <location>
        <begin position="36"/>
        <end position="46"/>
    </location>
</feature>
<proteinExistence type="predicted"/>
<gene>
    <name evidence="2" type="ORF">DMC30DRAFT_161560</name>
</gene>
<feature type="region of interest" description="Disordered" evidence="1">
    <location>
        <begin position="33"/>
        <end position="54"/>
    </location>
</feature>
<feature type="compositionally biased region" description="Polar residues" evidence="1">
    <location>
        <begin position="142"/>
        <end position="157"/>
    </location>
</feature>
<sequence>MERTVSPTSTSTLCTAARRRTQEPPLRVAAAACPPRRTRTRRKRPPTHLQTHAFGRRCNGSTRCVLLVMMRGHLLHTDGLFARSTSQASPLNSAPSHHLSDRVLATVRRATNRIRTMHLPRRRSVERRQRTKRRWPRPRRALSTSTSQCSRLTRSTA</sequence>
<organism evidence="2 3">
    <name type="scientific">Rhodotorula diobovata</name>
    <dbReference type="NCBI Taxonomy" id="5288"/>
    <lineage>
        <taxon>Eukaryota</taxon>
        <taxon>Fungi</taxon>
        <taxon>Dikarya</taxon>
        <taxon>Basidiomycota</taxon>
        <taxon>Pucciniomycotina</taxon>
        <taxon>Microbotryomycetes</taxon>
        <taxon>Sporidiobolales</taxon>
        <taxon>Sporidiobolaceae</taxon>
        <taxon>Rhodotorula</taxon>
    </lineage>
</organism>
<name>A0A5C5FJR9_9BASI</name>
<dbReference type="AlphaFoldDB" id="A0A5C5FJR9"/>
<evidence type="ECO:0000313" key="2">
    <source>
        <dbReference type="EMBL" id="TNY16955.1"/>
    </source>
</evidence>
<keyword evidence="3" id="KW-1185">Reference proteome</keyword>
<dbReference type="Proteomes" id="UP000311382">
    <property type="component" value="Unassembled WGS sequence"/>
</dbReference>
<accession>A0A5C5FJR9</accession>
<evidence type="ECO:0000313" key="3">
    <source>
        <dbReference type="Proteomes" id="UP000311382"/>
    </source>
</evidence>
<dbReference type="EMBL" id="SOZI01000290">
    <property type="protein sequence ID" value="TNY16955.1"/>
    <property type="molecule type" value="Genomic_DNA"/>
</dbReference>
<protein>
    <submittedName>
        <fullName evidence="2">Uncharacterized protein</fullName>
    </submittedName>
</protein>
<comment type="caution">
    <text evidence="2">The sequence shown here is derived from an EMBL/GenBank/DDBJ whole genome shotgun (WGS) entry which is preliminary data.</text>
</comment>
<reference evidence="2 3" key="1">
    <citation type="submission" date="2019-03" db="EMBL/GenBank/DDBJ databases">
        <title>Rhodosporidium diobovatum UCD-FST 08-225 genome sequencing, assembly, and annotation.</title>
        <authorList>
            <person name="Fakankun I.U."/>
            <person name="Fristensky B."/>
            <person name="Levin D.B."/>
        </authorList>
    </citation>
    <scope>NUCLEOTIDE SEQUENCE [LARGE SCALE GENOMIC DNA]</scope>
    <source>
        <strain evidence="2 3">UCD-FST 08-225</strain>
    </source>
</reference>
<feature type="region of interest" description="Disordered" evidence="1">
    <location>
        <begin position="120"/>
        <end position="157"/>
    </location>
</feature>